<dbReference type="Proteomes" id="UP000789525">
    <property type="component" value="Unassembled WGS sequence"/>
</dbReference>
<sequence length="336" mass="37962">MNASTSWTGIPRDYREQERLRLEHQIFSNISFEPEDGINNLEFGNEQPSQHRPGFVLPYDEDEDGMEGSEYSLEFPRNPQLLSKDYAPDLSIRYAGQDHEEGETRSTAAHHASAVTFRTGLKGRPYSPADFEYDPDRQMDDLLKGSSNLSFLNEESRYNAPSKERSGRSEFTKRAQGLSKQIDHEKSYKPSLPTINLNPYSQEVKATLPAAAFNNTNTRVFPALSRVHLPDVTGITTAVATPLKGDVSLKRLPNKRVSLNQPNGNATTLDNLTKRLKDIEKENSTSRRRVKELEMELDTCRKEVAQEKTRLQDISRSFGYQKSTAQGSKMQTNVTG</sequence>
<evidence type="ECO:0000313" key="2">
    <source>
        <dbReference type="Proteomes" id="UP000789525"/>
    </source>
</evidence>
<keyword evidence="2" id="KW-1185">Reference proteome</keyword>
<proteinExistence type="predicted"/>
<gene>
    <name evidence="1" type="ORF">ACOLOM_LOCUS9720</name>
</gene>
<accession>A0ACA9P7Z3</accession>
<reference evidence="1" key="1">
    <citation type="submission" date="2021-06" db="EMBL/GenBank/DDBJ databases">
        <authorList>
            <person name="Kallberg Y."/>
            <person name="Tangrot J."/>
            <person name="Rosling A."/>
        </authorList>
    </citation>
    <scope>NUCLEOTIDE SEQUENCE</scope>
    <source>
        <strain evidence="1">CL356</strain>
    </source>
</reference>
<name>A0ACA9P7Z3_9GLOM</name>
<evidence type="ECO:0000313" key="1">
    <source>
        <dbReference type="EMBL" id="CAG8688672.1"/>
    </source>
</evidence>
<protein>
    <submittedName>
        <fullName evidence="1">1620_t:CDS:1</fullName>
    </submittedName>
</protein>
<comment type="caution">
    <text evidence="1">The sequence shown here is derived from an EMBL/GenBank/DDBJ whole genome shotgun (WGS) entry which is preliminary data.</text>
</comment>
<organism evidence="1 2">
    <name type="scientific">Acaulospora colombiana</name>
    <dbReference type="NCBI Taxonomy" id="27376"/>
    <lineage>
        <taxon>Eukaryota</taxon>
        <taxon>Fungi</taxon>
        <taxon>Fungi incertae sedis</taxon>
        <taxon>Mucoromycota</taxon>
        <taxon>Glomeromycotina</taxon>
        <taxon>Glomeromycetes</taxon>
        <taxon>Diversisporales</taxon>
        <taxon>Acaulosporaceae</taxon>
        <taxon>Acaulospora</taxon>
    </lineage>
</organism>
<feature type="non-terminal residue" evidence="1">
    <location>
        <position position="336"/>
    </location>
</feature>
<dbReference type="EMBL" id="CAJVPT010029021">
    <property type="protein sequence ID" value="CAG8688672.1"/>
    <property type="molecule type" value="Genomic_DNA"/>
</dbReference>